<sequence>MKRTSLIKAIYDLSLIQITKISQKSKRRIEHFCLHKELNIGAIKSNKPLQGSHCLGVAKPMSVPRKEPHSPWLTCLAGPAIS</sequence>
<evidence type="ECO:0000313" key="2">
    <source>
        <dbReference type="Proteomes" id="UP001177021"/>
    </source>
</evidence>
<evidence type="ECO:0000313" key="1">
    <source>
        <dbReference type="EMBL" id="CAJ2655798.1"/>
    </source>
</evidence>
<dbReference type="EMBL" id="CASHSV030000206">
    <property type="protein sequence ID" value="CAJ2655798.1"/>
    <property type="molecule type" value="Genomic_DNA"/>
</dbReference>
<dbReference type="Proteomes" id="UP001177021">
    <property type="component" value="Unassembled WGS sequence"/>
</dbReference>
<keyword evidence="2" id="KW-1185">Reference proteome</keyword>
<accession>A0ACB0KGU1</accession>
<name>A0ACB0KGU1_TRIPR</name>
<proteinExistence type="predicted"/>
<comment type="caution">
    <text evidence="1">The sequence shown here is derived from an EMBL/GenBank/DDBJ whole genome shotgun (WGS) entry which is preliminary data.</text>
</comment>
<reference evidence="1" key="1">
    <citation type="submission" date="2023-10" db="EMBL/GenBank/DDBJ databases">
        <authorList>
            <person name="Rodriguez Cubillos JULIANA M."/>
            <person name="De Vega J."/>
        </authorList>
    </citation>
    <scope>NUCLEOTIDE SEQUENCE</scope>
</reference>
<protein>
    <submittedName>
        <fullName evidence="1">Uncharacterized protein</fullName>
    </submittedName>
</protein>
<gene>
    <name evidence="1" type="ORF">MILVUS5_LOCUS22670</name>
</gene>
<organism evidence="1 2">
    <name type="scientific">Trifolium pratense</name>
    <name type="common">Red clover</name>
    <dbReference type="NCBI Taxonomy" id="57577"/>
    <lineage>
        <taxon>Eukaryota</taxon>
        <taxon>Viridiplantae</taxon>
        <taxon>Streptophyta</taxon>
        <taxon>Embryophyta</taxon>
        <taxon>Tracheophyta</taxon>
        <taxon>Spermatophyta</taxon>
        <taxon>Magnoliopsida</taxon>
        <taxon>eudicotyledons</taxon>
        <taxon>Gunneridae</taxon>
        <taxon>Pentapetalae</taxon>
        <taxon>rosids</taxon>
        <taxon>fabids</taxon>
        <taxon>Fabales</taxon>
        <taxon>Fabaceae</taxon>
        <taxon>Papilionoideae</taxon>
        <taxon>50 kb inversion clade</taxon>
        <taxon>NPAAA clade</taxon>
        <taxon>Hologalegina</taxon>
        <taxon>IRL clade</taxon>
        <taxon>Trifolieae</taxon>
        <taxon>Trifolium</taxon>
    </lineage>
</organism>